<dbReference type="AlphaFoldDB" id="A0A831K2Q4"/>
<accession>A0A831K2Q4</accession>
<proteinExistence type="predicted"/>
<evidence type="ECO:0000259" key="1">
    <source>
        <dbReference type="Pfam" id="PF07603"/>
    </source>
</evidence>
<sequence length="341" mass="38602">MSARDWKYPATGQSSCHDVSGQVIPCPGTGQDGEIRTGMPWPQLRFQGKGKIIEDRLTGLEWSRDALPAQFPLTWQESLDYVRKLNHDVWLGYTDWRLPNRRELRSLMSHDTRLPALPEGHPFTNVFSGWYWSSTTAAIAPAHAWYMHMEGARMFYGGKDQSYMLWPVRGEGNGLLARTGQVLCYGSCGDVISCTESGQDGELQKGRVWPVPRFEILDHDVLDHLTGLCWYRNADLTGRTVDWLEALSRVKALARRQPGKNWRLPNINELETLVDCSRSGAALPNAAPFENIRAGYWSSTTSMFEPDWAWALYLDKGAIGVGQKPGRHFYVWAVRTLSDHS</sequence>
<feature type="domain" description="Lcl C-terminal" evidence="1">
    <location>
        <begin position="52"/>
        <end position="169"/>
    </location>
</feature>
<feature type="domain" description="Lcl C-terminal" evidence="1">
    <location>
        <begin position="221"/>
        <end position="335"/>
    </location>
</feature>
<dbReference type="EMBL" id="DRCV01000051">
    <property type="protein sequence ID" value="HDK37607.1"/>
    <property type="molecule type" value="Genomic_DNA"/>
</dbReference>
<dbReference type="Proteomes" id="UP000885822">
    <property type="component" value="Unassembled WGS sequence"/>
</dbReference>
<name>A0A831K2Q4_9GAMM</name>
<dbReference type="PANTHER" id="PTHR35812:SF1">
    <property type="entry name" value="LIPOPROTEIN"/>
    <property type="match status" value="1"/>
</dbReference>
<organism evidence="2">
    <name type="scientific">Thiolapillus brandeum</name>
    <dbReference type="NCBI Taxonomy" id="1076588"/>
    <lineage>
        <taxon>Bacteria</taxon>
        <taxon>Pseudomonadati</taxon>
        <taxon>Pseudomonadota</taxon>
        <taxon>Gammaproteobacteria</taxon>
        <taxon>Chromatiales</taxon>
        <taxon>Sedimenticolaceae</taxon>
        <taxon>Thiolapillus</taxon>
    </lineage>
</organism>
<dbReference type="InterPro" id="IPR011460">
    <property type="entry name" value="Lcl_C"/>
</dbReference>
<gene>
    <name evidence="2" type="ORF">ENG92_01130</name>
</gene>
<protein>
    <submittedName>
        <fullName evidence="2">DUF1566 domain-containing protein</fullName>
    </submittedName>
</protein>
<evidence type="ECO:0000313" key="2">
    <source>
        <dbReference type="EMBL" id="HDK37607.1"/>
    </source>
</evidence>
<comment type="caution">
    <text evidence="2">The sequence shown here is derived from an EMBL/GenBank/DDBJ whole genome shotgun (WGS) entry which is preliminary data.</text>
</comment>
<dbReference type="PANTHER" id="PTHR35812">
    <property type="entry name" value="LIPOPROTEIN"/>
    <property type="match status" value="1"/>
</dbReference>
<dbReference type="Pfam" id="PF07603">
    <property type="entry name" value="Lcl_C"/>
    <property type="match status" value="2"/>
</dbReference>
<reference evidence="2" key="1">
    <citation type="journal article" date="2020" name="mSystems">
        <title>Genome- and Community-Level Interaction Insights into Carbon Utilization and Element Cycling Functions of Hydrothermarchaeota in Hydrothermal Sediment.</title>
        <authorList>
            <person name="Zhou Z."/>
            <person name="Liu Y."/>
            <person name="Xu W."/>
            <person name="Pan J."/>
            <person name="Luo Z.H."/>
            <person name="Li M."/>
        </authorList>
    </citation>
    <scope>NUCLEOTIDE SEQUENCE [LARGE SCALE GENOMIC DNA]</scope>
    <source>
        <strain evidence="2">HyVt-26</strain>
    </source>
</reference>